<keyword evidence="1" id="KW-0732">Signal</keyword>
<sequence length="139" mass="14941">MKLRAVVAGIALAAAAVCTTPAVASADDPEFPRNGIIPPGFYHITQHPSNVIGTPLNDCTLRIYAHDPWVQLECGNTIRSGYQHPVGPDETYVTFHANPLGLALRDIDPRQGHWIGTVNLSGTPIAAPYPLAGINLQRR</sequence>
<name>A0A1W0AXU2_9NOCA</name>
<evidence type="ECO:0000313" key="2">
    <source>
        <dbReference type="EMBL" id="ONM47610.1"/>
    </source>
</evidence>
<evidence type="ECO:0000256" key="1">
    <source>
        <dbReference type="SAM" id="SignalP"/>
    </source>
</evidence>
<dbReference type="RefSeq" id="WP_077118386.1">
    <property type="nucleotide sequence ID" value="NZ_LOKT01000006.1"/>
</dbReference>
<gene>
    <name evidence="2" type="ORF">B0T46_17100</name>
</gene>
<dbReference type="EMBL" id="MUMY01000014">
    <property type="protein sequence ID" value="ONM47610.1"/>
    <property type="molecule type" value="Genomic_DNA"/>
</dbReference>
<dbReference type="AlphaFoldDB" id="A0A1W0AXU2"/>
<evidence type="ECO:0008006" key="4">
    <source>
        <dbReference type="Google" id="ProtNLM"/>
    </source>
</evidence>
<dbReference type="OrthoDB" id="4549483at2"/>
<protein>
    <recommendedName>
        <fullName evidence="4">Secreted protein</fullName>
    </recommendedName>
</protein>
<dbReference type="Proteomes" id="UP000188836">
    <property type="component" value="Unassembled WGS sequence"/>
</dbReference>
<feature type="chain" id="PRO_5012122185" description="Secreted protein" evidence="1">
    <location>
        <begin position="27"/>
        <end position="139"/>
    </location>
</feature>
<accession>A0A1W0AXU2</accession>
<feature type="signal peptide" evidence="1">
    <location>
        <begin position="1"/>
        <end position="26"/>
    </location>
</feature>
<proteinExistence type="predicted"/>
<comment type="caution">
    <text evidence="2">The sequence shown here is derived from an EMBL/GenBank/DDBJ whole genome shotgun (WGS) entry which is preliminary data.</text>
</comment>
<evidence type="ECO:0000313" key="3">
    <source>
        <dbReference type="Proteomes" id="UP000188836"/>
    </source>
</evidence>
<organism evidence="2 3">
    <name type="scientific">Nocardia donostiensis</name>
    <dbReference type="NCBI Taxonomy" id="1538463"/>
    <lineage>
        <taxon>Bacteria</taxon>
        <taxon>Bacillati</taxon>
        <taxon>Actinomycetota</taxon>
        <taxon>Actinomycetes</taxon>
        <taxon>Mycobacteriales</taxon>
        <taxon>Nocardiaceae</taxon>
        <taxon>Nocardia</taxon>
    </lineage>
</organism>
<reference evidence="2 3" key="1">
    <citation type="journal article" date="2016" name="Antonie Van Leeuwenhoek">
        <title>Nocardia donostiensis sp. nov., isolated from human respiratory specimens.</title>
        <authorList>
            <person name="Ercibengoa M."/>
            <person name="Bell M."/>
            <person name="Marimon J.M."/>
            <person name="Humrighouse B."/>
            <person name="Klenk H.P."/>
            <person name="Potter G."/>
            <person name="Perez-Trallero E."/>
        </authorList>
    </citation>
    <scope>NUCLEOTIDE SEQUENCE [LARGE SCALE GENOMIC DNA]</scope>
    <source>
        <strain evidence="2 3">X1655</strain>
    </source>
</reference>
<keyword evidence="3" id="KW-1185">Reference proteome</keyword>
<dbReference type="STRING" id="1538463.B0T36_10200"/>